<keyword evidence="3" id="KW-1185">Reference proteome</keyword>
<reference evidence="2 3" key="1">
    <citation type="submission" date="2019-03" db="EMBL/GenBank/DDBJ databases">
        <title>Metabolic reconstructions from genomes of highly enriched 'Candidatus Accumulibacter' and 'Candidatus Competibacter' bioreactor populations.</title>
        <authorList>
            <person name="Annavajhala M.K."/>
            <person name="Welles L."/>
            <person name="Abbas B."/>
            <person name="Sorokin D."/>
            <person name="Park H."/>
            <person name="Van Loosdrecht M."/>
            <person name="Chandran K."/>
        </authorList>
    </citation>
    <scope>NUCLEOTIDE SEQUENCE [LARGE SCALE GENOMIC DNA]</scope>
    <source>
        <strain evidence="2 3">SBR_G</strain>
    </source>
</reference>
<proteinExistence type="predicted"/>
<dbReference type="PANTHER" id="PTHR43591">
    <property type="entry name" value="METHYLTRANSFERASE"/>
    <property type="match status" value="1"/>
</dbReference>
<dbReference type="Pfam" id="PF08241">
    <property type="entry name" value="Methyltransf_11"/>
    <property type="match status" value="1"/>
</dbReference>
<dbReference type="PANTHER" id="PTHR43591:SF24">
    <property type="entry name" value="2-METHOXY-6-POLYPRENYL-1,4-BENZOQUINOL METHYLASE, MITOCHONDRIAL"/>
    <property type="match status" value="1"/>
</dbReference>
<comment type="caution">
    <text evidence="2">The sequence shown here is derived from an EMBL/GenBank/DDBJ whole genome shotgun (WGS) entry which is preliminary data.</text>
</comment>
<accession>A0ABX1TK90</accession>
<evidence type="ECO:0000313" key="2">
    <source>
        <dbReference type="EMBL" id="NMQ19807.1"/>
    </source>
</evidence>
<keyword evidence="2" id="KW-0808">Transferase</keyword>
<dbReference type="SUPFAM" id="SSF53335">
    <property type="entry name" value="S-adenosyl-L-methionine-dependent methyltransferases"/>
    <property type="match status" value="1"/>
</dbReference>
<dbReference type="InterPro" id="IPR029063">
    <property type="entry name" value="SAM-dependent_MTases_sf"/>
</dbReference>
<protein>
    <submittedName>
        <fullName evidence="2">Methyltransferase domain-containing protein</fullName>
    </submittedName>
</protein>
<evidence type="ECO:0000313" key="3">
    <source>
        <dbReference type="Proteomes" id="UP000760480"/>
    </source>
</evidence>
<dbReference type="InterPro" id="IPR013216">
    <property type="entry name" value="Methyltransf_11"/>
</dbReference>
<sequence length="260" mass="28669">MEESWQSGDPYEYYMGRWSKLVAELFVDWLSLPTGLSWLDIGCGSGALSEAVITKNNPDELIAIDQSENFVSTAQQRLGNQAKCKVGNALSLPLDDASANVTVSGLVLNFLPEPEKALAEMKRVTKKGGTVAVYIWDYAGRMELLKYFWDTAVQLNPNAFSLHESHRFSKADAEELSAAFKRAGFAEVETAPIEVTTTFSDFDDYWKPFLGGQGPAPTYALKLEDTARNHLRDALAQRLPIKEDGSIPLTARAWAARGLA</sequence>
<dbReference type="EMBL" id="SPMZ01000031">
    <property type="protein sequence ID" value="NMQ19807.1"/>
    <property type="molecule type" value="Genomic_DNA"/>
</dbReference>
<evidence type="ECO:0000259" key="1">
    <source>
        <dbReference type="Pfam" id="PF08241"/>
    </source>
</evidence>
<organism evidence="2 3">
    <name type="scientific">Candidatus Competibacter phosphatis</name>
    <dbReference type="NCBI Taxonomy" id="221280"/>
    <lineage>
        <taxon>Bacteria</taxon>
        <taxon>Pseudomonadati</taxon>
        <taxon>Pseudomonadota</taxon>
        <taxon>Gammaproteobacteria</taxon>
        <taxon>Candidatus Competibacteraceae</taxon>
        <taxon>Candidatus Competibacter</taxon>
    </lineage>
</organism>
<dbReference type="Gene3D" id="3.40.50.150">
    <property type="entry name" value="Vaccinia Virus protein VP39"/>
    <property type="match status" value="1"/>
</dbReference>
<gene>
    <name evidence="2" type="ORF">E4P82_11725</name>
</gene>
<feature type="domain" description="Methyltransferase type 11" evidence="1">
    <location>
        <begin position="39"/>
        <end position="132"/>
    </location>
</feature>
<name>A0ABX1TK90_9GAMM</name>
<dbReference type="GO" id="GO:0008168">
    <property type="term" value="F:methyltransferase activity"/>
    <property type="evidence" value="ECO:0007669"/>
    <property type="project" value="UniProtKB-KW"/>
</dbReference>
<keyword evidence="2" id="KW-0489">Methyltransferase</keyword>
<dbReference type="Proteomes" id="UP000760480">
    <property type="component" value="Unassembled WGS sequence"/>
</dbReference>
<dbReference type="GO" id="GO:0032259">
    <property type="term" value="P:methylation"/>
    <property type="evidence" value="ECO:0007669"/>
    <property type="project" value="UniProtKB-KW"/>
</dbReference>
<dbReference type="CDD" id="cd02440">
    <property type="entry name" value="AdoMet_MTases"/>
    <property type="match status" value="1"/>
</dbReference>